<proteinExistence type="predicted"/>
<comment type="caution">
    <text evidence="1">The sequence shown here is derived from an EMBL/GenBank/DDBJ whole genome shotgun (WGS) entry which is preliminary data.</text>
</comment>
<dbReference type="AlphaFoldDB" id="A0A846S110"/>
<organism evidence="1 2">
    <name type="scientific">Brevibacterium marinum</name>
    <dbReference type="NCBI Taxonomy" id="418643"/>
    <lineage>
        <taxon>Bacteria</taxon>
        <taxon>Bacillati</taxon>
        <taxon>Actinomycetota</taxon>
        <taxon>Actinomycetes</taxon>
        <taxon>Micrococcales</taxon>
        <taxon>Brevibacteriaceae</taxon>
        <taxon>Brevibacterium</taxon>
    </lineage>
</organism>
<dbReference type="Proteomes" id="UP000576792">
    <property type="component" value="Unassembled WGS sequence"/>
</dbReference>
<evidence type="ECO:0000313" key="2">
    <source>
        <dbReference type="Proteomes" id="UP000576792"/>
    </source>
</evidence>
<keyword evidence="2" id="KW-1185">Reference proteome</keyword>
<evidence type="ECO:0000313" key="1">
    <source>
        <dbReference type="EMBL" id="NJC56758.1"/>
    </source>
</evidence>
<dbReference type="EMBL" id="JAATJN010000001">
    <property type="protein sequence ID" value="NJC56758.1"/>
    <property type="molecule type" value="Genomic_DNA"/>
</dbReference>
<sequence>MRWNESHTTGTALAYFEHADRTTLPVDITSVETHRLSELTAQTLRLKTDSGLLGYVSNLRDRYPGMPEDAQVDVVTFRLSAVNI</sequence>
<reference evidence="1 2" key="1">
    <citation type="submission" date="2020-03" db="EMBL/GenBank/DDBJ databases">
        <title>Sequencing the genomes of 1000 actinobacteria strains.</title>
        <authorList>
            <person name="Klenk H.-P."/>
        </authorList>
    </citation>
    <scope>NUCLEOTIDE SEQUENCE [LARGE SCALE GENOMIC DNA]</scope>
    <source>
        <strain evidence="1 2">DSM 18964</strain>
    </source>
</reference>
<name>A0A846S110_9MICO</name>
<protein>
    <recommendedName>
        <fullName evidence="3">ASCH domain-containing protein</fullName>
    </recommendedName>
</protein>
<gene>
    <name evidence="1" type="ORF">BKA07_001793</name>
</gene>
<evidence type="ECO:0008006" key="3">
    <source>
        <dbReference type="Google" id="ProtNLM"/>
    </source>
</evidence>
<accession>A0A846S110</accession>